<feature type="domain" description="SRS" evidence="2">
    <location>
        <begin position="64"/>
        <end position="198"/>
    </location>
</feature>
<name>A0A2A9MKL5_BESBE</name>
<evidence type="ECO:0000259" key="2">
    <source>
        <dbReference type="Pfam" id="PF04092"/>
    </source>
</evidence>
<dbReference type="GeneID" id="40309289"/>
<feature type="chain" id="PRO_5011998721" evidence="1">
    <location>
        <begin position="41"/>
        <end position="376"/>
    </location>
</feature>
<dbReference type="SUPFAM" id="SSF74877">
    <property type="entry name" value="Major surface antigen p30, SAG1"/>
    <property type="match status" value="2"/>
</dbReference>
<gene>
    <name evidence="3" type="ORF">BESB_043590</name>
</gene>
<dbReference type="Gene3D" id="2.60.40.1320">
    <property type="entry name" value="SRS domain"/>
    <property type="match status" value="2"/>
</dbReference>
<dbReference type="InterPro" id="IPR036755">
    <property type="entry name" value="SRS_dom_sf"/>
</dbReference>
<comment type="caution">
    <text evidence="3">The sequence shown here is derived from an EMBL/GenBank/DDBJ whole genome shotgun (WGS) entry which is preliminary data.</text>
</comment>
<feature type="domain" description="SRS" evidence="2">
    <location>
        <begin position="208"/>
        <end position="343"/>
    </location>
</feature>
<dbReference type="PRINTS" id="PR01801">
    <property type="entry name" value="SURFCEANTIGN"/>
</dbReference>
<protein>
    <submittedName>
        <fullName evidence="3">SAG-related sequence</fullName>
    </submittedName>
</protein>
<keyword evidence="1" id="KW-0732">Signal</keyword>
<organism evidence="3 4">
    <name type="scientific">Besnoitia besnoiti</name>
    <name type="common">Apicomplexan protozoan</name>
    <dbReference type="NCBI Taxonomy" id="94643"/>
    <lineage>
        <taxon>Eukaryota</taxon>
        <taxon>Sar</taxon>
        <taxon>Alveolata</taxon>
        <taxon>Apicomplexa</taxon>
        <taxon>Conoidasida</taxon>
        <taxon>Coccidia</taxon>
        <taxon>Eucoccidiorida</taxon>
        <taxon>Eimeriorina</taxon>
        <taxon>Sarcocystidae</taxon>
        <taxon>Besnoitia</taxon>
    </lineage>
</organism>
<dbReference type="GO" id="GO:0016020">
    <property type="term" value="C:membrane"/>
    <property type="evidence" value="ECO:0007669"/>
    <property type="project" value="InterPro"/>
</dbReference>
<proteinExistence type="predicted"/>
<dbReference type="EMBL" id="NWUJ01000003">
    <property type="protein sequence ID" value="PFH36167.1"/>
    <property type="molecule type" value="Genomic_DNA"/>
</dbReference>
<dbReference type="InterPro" id="IPR007226">
    <property type="entry name" value="SRS_dom"/>
</dbReference>
<sequence>MLNGHPVCRRGGGLMPKARRFLSICLGGTLLLSGLKGIEGSFEDGLRLRGVEGNSEDPSSPATVATCQLQGDSPLDKTELTLSKESPTVTVHCKDEPFEFVPQKNTEVCVPEEEGATLKDCKENSGKGTSMAVPLENLLGTKGPIQWSGNGVADKVGNKERTLKLDESQLPFADKSFFVGCLNTPEEEPEECKVKVSVLARESSVKDNVVTCAYGADSNKASPLKVDLTEANSTLELFCGTEGMVQPEYYTSKFCNEEPMTNCDKLYKDILPGFETTWWTKANGGNESVKLTVSASGFPSEDQSFYIGCSLRTIQTTPGVPLRSPPVATPAASSSRCKLLVTVKAATSDASAVPPAGAAATASGIVVLTGIFAGTM</sequence>
<reference evidence="3 4" key="1">
    <citation type="submission" date="2017-09" db="EMBL/GenBank/DDBJ databases">
        <title>Genome sequencing of Besnoitia besnoiti strain Bb-Ger1.</title>
        <authorList>
            <person name="Schares G."/>
            <person name="Venepally P."/>
            <person name="Lorenzi H.A."/>
        </authorList>
    </citation>
    <scope>NUCLEOTIDE SEQUENCE [LARGE SCALE GENOMIC DNA]</scope>
    <source>
        <strain evidence="3 4">Bb-Ger1</strain>
    </source>
</reference>
<dbReference type="KEGG" id="bbes:BESB_043590"/>
<accession>A0A2A9MKL5</accession>
<dbReference type="AlphaFoldDB" id="A0A2A9MKL5"/>
<evidence type="ECO:0000256" key="1">
    <source>
        <dbReference type="SAM" id="SignalP"/>
    </source>
</evidence>
<keyword evidence="4" id="KW-1185">Reference proteome</keyword>
<dbReference type="Pfam" id="PF04092">
    <property type="entry name" value="SAG"/>
    <property type="match status" value="2"/>
</dbReference>
<dbReference type="VEuPathDB" id="ToxoDB:BESB_043590"/>
<dbReference type="RefSeq" id="XP_029220176.1">
    <property type="nucleotide sequence ID" value="XM_029362810.1"/>
</dbReference>
<dbReference type="Proteomes" id="UP000224006">
    <property type="component" value="Chromosome III"/>
</dbReference>
<evidence type="ECO:0000313" key="4">
    <source>
        <dbReference type="Proteomes" id="UP000224006"/>
    </source>
</evidence>
<feature type="signal peptide" evidence="1">
    <location>
        <begin position="1"/>
        <end position="40"/>
    </location>
</feature>
<dbReference type="OrthoDB" id="330519at2759"/>
<evidence type="ECO:0000313" key="3">
    <source>
        <dbReference type="EMBL" id="PFH36167.1"/>
    </source>
</evidence>
<dbReference type="InterPro" id="IPR028352">
    <property type="entry name" value="Surface_antig_SAG1"/>
</dbReference>